<evidence type="ECO:0000313" key="3">
    <source>
        <dbReference type="EMBL" id="SIR37722.1"/>
    </source>
</evidence>
<keyword evidence="2" id="KW-0812">Transmembrane</keyword>
<feature type="region of interest" description="Disordered" evidence="1">
    <location>
        <begin position="318"/>
        <end position="338"/>
    </location>
</feature>
<gene>
    <name evidence="3" type="ORF">SAMN05421833_108161</name>
</gene>
<feature type="region of interest" description="Disordered" evidence="1">
    <location>
        <begin position="117"/>
        <end position="161"/>
    </location>
</feature>
<keyword evidence="4" id="KW-1185">Reference proteome</keyword>
<sequence>MGDAVTSPPPDPASADSAQEFIDLLKRLRTWAGQPSLRRLRHLAGRSTTPDGHEVDALPSSTVSYTLNGRGLPGLPRLAFVEAYVAACLSACELSSAEIEAQIARWQDAWRRIASPGDHEPAMEQTKGQAEETTPSDDAPGPSSVSALTEPTLTGPTSIGPSRTRVLSAGLAGVVAGALIATVLTLFLRPAGNEIPLVRGEDPNRCDAPSVCFYDRGQTGRFHDVTDDYQSLNDSRDTVAMVNPRKDDVVWLRWEDGHSECTMPFATYRLAPGVAEIRISRDYRCPPDEKGKRRAVLDPAAVVPAPLPPCYVTASRRQATVETSSASTVPTGRSRSAT</sequence>
<dbReference type="EMBL" id="FTNI01000008">
    <property type="protein sequence ID" value="SIR37722.1"/>
    <property type="molecule type" value="Genomic_DNA"/>
</dbReference>
<reference evidence="4" key="1">
    <citation type="submission" date="2017-01" db="EMBL/GenBank/DDBJ databases">
        <authorList>
            <person name="Varghese N."/>
            <person name="Submissions S."/>
        </authorList>
    </citation>
    <scope>NUCLEOTIDE SEQUENCE [LARGE SCALE GENOMIC DNA]</scope>
    <source>
        <strain evidence="4">ATCC 12950</strain>
    </source>
</reference>
<feature type="transmembrane region" description="Helical" evidence="2">
    <location>
        <begin position="166"/>
        <end position="188"/>
    </location>
</feature>
<dbReference type="OrthoDB" id="419058at2"/>
<dbReference type="Proteomes" id="UP000186096">
    <property type="component" value="Unassembled WGS sequence"/>
</dbReference>
<evidence type="ECO:0000313" key="4">
    <source>
        <dbReference type="Proteomes" id="UP000186096"/>
    </source>
</evidence>
<evidence type="ECO:0000256" key="2">
    <source>
        <dbReference type="SAM" id="Phobius"/>
    </source>
</evidence>
<protein>
    <submittedName>
        <fullName evidence="3">Uncharacterized protein</fullName>
    </submittedName>
</protein>
<name>A0A1N7AF68_9ACTN</name>
<dbReference type="RefSeq" id="WP_076434885.1">
    <property type="nucleotide sequence ID" value="NZ_FTNI01000008.1"/>
</dbReference>
<keyword evidence="2" id="KW-1133">Transmembrane helix</keyword>
<keyword evidence="2" id="KW-0472">Membrane</keyword>
<organism evidence="3 4">
    <name type="scientific">Microbispora rosea</name>
    <dbReference type="NCBI Taxonomy" id="58117"/>
    <lineage>
        <taxon>Bacteria</taxon>
        <taxon>Bacillati</taxon>
        <taxon>Actinomycetota</taxon>
        <taxon>Actinomycetes</taxon>
        <taxon>Streptosporangiales</taxon>
        <taxon>Streptosporangiaceae</taxon>
        <taxon>Microbispora</taxon>
    </lineage>
</organism>
<dbReference type="AlphaFoldDB" id="A0A1N7AF68"/>
<evidence type="ECO:0000256" key="1">
    <source>
        <dbReference type="SAM" id="MobiDB-lite"/>
    </source>
</evidence>
<proteinExistence type="predicted"/>
<feature type="compositionally biased region" description="Polar residues" evidence="1">
    <location>
        <begin position="143"/>
        <end position="161"/>
    </location>
</feature>
<accession>A0A1N7AF68</accession>